<accession>A0A565BQU0</accession>
<protein>
    <submittedName>
        <fullName evidence="1">Uncharacterized protein</fullName>
    </submittedName>
</protein>
<name>A0A565BQU0_9BRAS</name>
<organism evidence="1 2">
    <name type="scientific">Arabis nemorensis</name>
    <dbReference type="NCBI Taxonomy" id="586526"/>
    <lineage>
        <taxon>Eukaryota</taxon>
        <taxon>Viridiplantae</taxon>
        <taxon>Streptophyta</taxon>
        <taxon>Embryophyta</taxon>
        <taxon>Tracheophyta</taxon>
        <taxon>Spermatophyta</taxon>
        <taxon>Magnoliopsida</taxon>
        <taxon>eudicotyledons</taxon>
        <taxon>Gunneridae</taxon>
        <taxon>Pentapetalae</taxon>
        <taxon>rosids</taxon>
        <taxon>malvids</taxon>
        <taxon>Brassicales</taxon>
        <taxon>Brassicaceae</taxon>
        <taxon>Arabideae</taxon>
        <taxon>Arabis</taxon>
    </lineage>
</organism>
<keyword evidence="2" id="KW-1185">Reference proteome</keyword>
<dbReference type="Proteomes" id="UP000489600">
    <property type="component" value="Unassembled WGS sequence"/>
</dbReference>
<evidence type="ECO:0000313" key="1">
    <source>
        <dbReference type="EMBL" id="VVB03747.1"/>
    </source>
</evidence>
<dbReference type="Pfam" id="PF06683">
    <property type="entry name" value="DUF1184"/>
    <property type="match status" value="3"/>
</dbReference>
<proteinExistence type="predicted"/>
<dbReference type="AlphaFoldDB" id="A0A565BQU0"/>
<evidence type="ECO:0000313" key="2">
    <source>
        <dbReference type="Proteomes" id="UP000489600"/>
    </source>
</evidence>
<dbReference type="InterPro" id="IPR009568">
    <property type="entry name" value="DUF1184"/>
</dbReference>
<reference evidence="1" key="1">
    <citation type="submission" date="2019-07" db="EMBL/GenBank/DDBJ databases">
        <authorList>
            <person name="Dittberner H."/>
        </authorList>
    </citation>
    <scope>NUCLEOTIDE SEQUENCE [LARGE SCALE GENOMIC DNA]</scope>
</reference>
<sequence length="310" mass="35389">MFLLCDDIHTMLGFCFKLWRGVMPYRNPVLERLLLVIYNVYSKEIKPKNGVYQAGGSSVQWELIRTTWEEFADLVIVLHRLDMVLRRKVSSFEHRLVSSAIQKYKQDVLKKLEDKLRPANHVSKANGPLFDEEAISNETRSGILADLFTPLMAEPLDSKIWALPVPSPYILGKDFAMQELKQEVVQLGVELSLYVAQSMFLLCDDIRTMFYGDANNESHVMDRGGGTCGRELTSSIEEAVKKIEEKLWCVKAVSEENGFARDVIESKILHLWKSLFDKEAKEARLTLKEIKNGILRKLFGLLYNEAAAAL</sequence>
<dbReference type="EMBL" id="CABITT030000005">
    <property type="protein sequence ID" value="VVB03747.1"/>
    <property type="molecule type" value="Genomic_DNA"/>
</dbReference>
<dbReference type="OrthoDB" id="1072134at2759"/>
<gene>
    <name evidence="1" type="ORF">ANE_LOCUS14191</name>
</gene>
<comment type="caution">
    <text evidence="1">The sequence shown here is derived from an EMBL/GenBank/DDBJ whole genome shotgun (WGS) entry which is preliminary data.</text>
</comment>